<evidence type="ECO:0000259" key="6">
    <source>
        <dbReference type="PROSITE" id="PS50089"/>
    </source>
</evidence>
<evidence type="ECO:0000256" key="1">
    <source>
        <dbReference type="ARBA" id="ARBA00022723"/>
    </source>
</evidence>
<evidence type="ECO:0000313" key="7">
    <source>
        <dbReference type="EMBL" id="QDZ19748.1"/>
    </source>
</evidence>
<dbReference type="InterPro" id="IPR001841">
    <property type="entry name" value="Znf_RING"/>
</dbReference>
<feature type="region of interest" description="Disordered" evidence="5">
    <location>
        <begin position="90"/>
        <end position="129"/>
    </location>
</feature>
<dbReference type="EMBL" id="CP031036">
    <property type="protein sequence ID" value="QDZ19748.1"/>
    <property type="molecule type" value="Genomic_DNA"/>
</dbReference>
<dbReference type="GO" id="GO:0016567">
    <property type="term" value="P:protein ubiquitination"/>
    <property type="evidence" value="ECO:0007669"/>
    <property type="project" value="TreeGrafter"/>
</dbReference>
<proteinExistence type="predicted"/>
<dbReference type="PROSITE" id="PS50089">
    <property type="entry name" value="ZF_RING_2"/>
    <property type="match status" value="1"/>
</dbReference>
<dbReference type="SUPFAM" id="SSF57850">
    <property type="entry name" value="RING/U-box"/>
    <property type="match status" value="1"/>
</dbReference>
<evidence type="ECO:0000256" key="2">
    <source>
        <dbReference type="ARBA" id="ARBA00022771"/>
    </source>
</evidence>
<feature type="compositionally biased region" description="Low complexity" evidence="5">
    <location>
        <begin position="350"/>
        <end position="361"/>
    </location>
</feature>
<dbReference type="AlphaFoldDB" id="A0A5B8MGF6"/>
<evidence type="ECO:0000313" key="8">
    <source>
        <dbReference type="Proteomes" id="UP000316726"/>
    </source>
</evidence>
<feature type="compositionally biased region" description="Gly residues" evidence="5">
    <location>
        <begin position="362"/>
        <end position="372"/>
    </location>
</feature>
<accession>A0A5B8MGF6</accession>
<dbReference type="GO" id="GO:0008270">
    <property type="term" value="F:zinc ion binding"/>
    <property type="evidence" value="ECO:0007669"/>
    <property type="project" value="UniProtKB-KW"/>
</dbReference>
<keyword evidence="3" id="KW-0862">Zinc</keyword>
<dbReference type="InterPro" id="IPR013083">
    <property type="entry name" value="Znf_RING/FYVE/PHD"/>
</dbReference>
<dbReference type="InterPro" id="IPR011016">
    <property type="entry name" value="Znf_RING-CH"/>
</dbReference>
<dbReference type="GO" id="GO:0061630">
    <property type="term" value="F:ubiquitin protein ligase activity"/>
    <property type="evidence" value="ECO:0007669"/>
    <property type="project" value="TreeGrafter"/>
</dbReference>
<dbReference type="PANTHER" id="PTHR15710:SF243">
    <property type="entry name" value="E3 UBIQUITIN-PROTEIN LIGASE PRAJA-2 ISOFORM X1"/>
    <property type="match status" value="1"/>
</dbReference>
<sequence>MSDSSGAPEGTTVGTGGGGGGGGLSDIGIWCHACQRQRVCTRASGSEAGEEGQHLACPVCGSDFVEEWSPAPAPRGVTRAFTVAVPLRVPGTAQQPAGPRATGPVQGGEAPRAAVPGEEQQPPTSSALPALSAGRLNFLQPISVRVETRGHIPPQLLESLLGQLPGSIDGGSDRFGGSLGDYVFHNEALERVMAQLAANHAVARQPASADAVAKLPRIRDMEELGKLTGEKCCSICQDDWCTGELDGEEEGGFVAVKMPCSHVFHEDCLLQWLKEHNTCPICRLKLASAAEGEEEGAAGLGAGAGGETALATVATGEGEQDRPLHDEASLEMLREMMNDIDDEPPGSGSGSVASGASAGDSGRAGTGEGSGGVVPRRRVELRAARAGPSWIGKGFVLKKISVLGNAVKWVVRPLGRVIQFLRGGGRRT</sequence>
<evidence type="ECO:0000256" key="4">
    <source>
        <dbReference type="PROSITE-ProRule" id="PRU00175"/>
    </source>
</evidence>
<dbReference type="Pfam" id="PF13639">
    <property type="entry name" value="zf-RING_2"/>
    <property type="match status" value="1"/>
</dbReference>
<protein>
    <recommendedName>
        <fullName evidence="6">RING-type domain-containing protein</fullName>
    </recommendedName>
</protein>
<dbReference type="OrthoDB" id="21204at2759"/>
<feature type="region of interest" description="Disordered" evidence="5">
    <location>
        <begin position="1"/>
        <end position="20"/>
    </location>
</feature>
<keyword evidence="2 4" id="KW-0863">Zinc-finger</keyword>
<dbReference type="PANTHER" id="PTHR15710">
    <property type="entry name" value="E3 UBIQUITIN-PROTEIN LIGASE PRAJA"/>
    <property type="match status" value="1"/>
</dbReference>
<dbReference type="Gene3D" id="3.30.40.10">
    <property type="entry name" value="Zinc/RING finger domain, C3HC4 (zinc finger)"/>
    <property type="match status" value="1"/>
</dbReference>
<evidence type="ECO:0000256" key="3">
    <source>
        <dbReference type="ARBA" id="ARBA00022833"/>
    </source>
</evidence>
<name>A0A5B8MGF6_9CHLO</name>
<feature type="region of interest" description="Disordered" evidence="5">
    <location>
        <begin position="338"/>
        <end position="374"/>
    </location>
</feature>
<dbReference type="STRING" id="1764295.A0A5B8MGF6"/>
<organism evidence="7 8">
    <name type="scientific">Chloropicon primus</name>
    <dbReference type="NCBI Taxonomy" id="1764295"/>
    <lineage>
        <taxon>Eukaryota</taxon>
        <taxon>Viridiplantae</taxon>
        <taxon>Chlorophyta</taxon>
        <taxon>Chloropicophyceae</taxon>
        <taxon>Chloropicales</taxon>
        <taxon>Chloropicaceae</taxon>
        <taxon>Chloropicon</taxon>
    </lineage>
</organism>
<gene>
    <name evidence="7" type="ORF">A3770_03p22660</name>
</gene>
<dbReference type="SMART" id="SM00184">
    <property type="entry name" value="RING"/>
    <property type="match status" value="1"/>
</dbReference>
<feature type="domain" description="RING-type" evidence="6">
    <location>
        <begin position="233"/>
        <end position="283"/>
    </location>
</feature>
<reference evidence="7 8" key="1">
    <citation type="submission" date="2018-07" db="EMBL/GenBank/DDBJ databases">
        <title>The complete nuclear genome of the prasinophyte Chloropicon primus (CCMP1205).</title>
        <authorList>
            <person name="Pombert J.-F."/>
            <person name="Otis C."/>
            <person name="Turmel M."/>
            <person name="Lemieux C."/>
        </authorList>
    </citation>
    <scope>NUCLEOTIDE SEQUENCE [LARGE SCALE GENOMIC DNA]</scope>
    <source>
        <strain evidence="7 8">CCMP1205</strain>
    </source>
</reference>
<dbReference type="GO" id="GO:0005737">
    <property type="term" value="C:cytoplasm"/>
    <property type="evidence" value="ECO:0007669"/>
    <property type="project" value="TreeGrafter"/>
</dbReference>
<dbReference type="SMART" id="SM00744">
    <property type="entry name" value="RINGv"/>
    <property type="match status" value="1"/>
</dbReference>
<keyword evidence="1" id="KW-0479">Metal-binding</keyword>
<keyword evidence="8" id="KW-1185">Reference proteome</keyword>
<dbReference type="Proteomes" id="UP000316726">
    <property type="component" value="Chromosome 3"/>
</dbReference>
<evidence type="ECO:0000256" key="5">
    <source>
        <dbReference type="SAM" id="MobiDB-lite"/>
    </source>
</evidence>